<dbReference type="Pfam" id="PF07729">
    <property type="entry name" value="FCD"/>
    <property type="match status" value="1"/>
</dbReference>
<dbReference type="InterPro" id="IPR036390">
    <property type="entry name" value="WH_DNA-bd_sf"/>
</dbReference>
<dbReference type="RefSeq" id="WP_150924324.1">
    <property type="nucleotide sequence ID" value="NZ_CP044232.1"/>
</dbReference>
<proteinExistence type="predicted"/>
<dbReference type="Proteomes" id="UP000325516">
    <property type="component" value="Chromosome"/>
</dbReference>
<keyword evidence="6" id="KW-1185">Reference proteome</keyword>
<dbReference type="PRINTS" id="PR00035">
    <property type="entry name" value="HTHGNTR"/>
</dbReference>
<dbReference type="Gene3D" id="1.10.10.10">
    <property type="entry name" value="Winged helix-like DNA-binding domain superfamily/Winged helix DNA-binding domain"/>
    <property type="match status" value="1"/>
</dbReference>
<dbReference type="AlphaFoldDB" id="A0A5J6L2M0"/>
<dbReference type="Pfam" id="PF00392">
    <property type="entry name" value="GntR"/>
    <property type="match status" value="1"/>
</dbReference>
<evidence type="ECO:0000313" key="5">
    <source>
        <dbReference type="EMBL" id="QEW02789.1"/>
    </source>
</evidence>
<evidence type="ECO:0000313" key="6">
    <source>
        <dbReference type="Proteomes" id="UP000325516"/>
    </source>
</evidence>
<dbReference type="GO" id="GO:0003677">
    <property type="term" value="F:DNA binding"/>
    <property type="evidence" value="ECO:0007669"/>
    <property type="project" value="UniProtKB-KW"/>
</dbReference>
<dbReference type="KEGG" id="mlz:F6J85_06510"/>
<evidence type="ECO:0000256" key="2">
    <source>
        <dbReference type="ARBA" id="ARBA00023125"/>
    </source>
</evidence>
<dbReference type="PANTHER" id="PTHR43537:SF24">
    <property type="entry name" value="GLUCONATE OPERON TRANSCRIPTIONAL REPRESSOR"/>
    <property type="match status" value="1"/>
</dbReference>
<protein>
    <submittedName>
        <fullName evidence="5">GntR family transcriptional regulator</fullName>
    </submittedName>
</protein>
<dbReference type="InterPro" id="IPR000524">
    <property type="entry name" value="Tscrpt_reg_HTH_GntR"/>
</dbReference>
<evidence type="ECO:0000259" key="4">
    <source>
        <dbReference type="PROSITE" id="PS50949"/>
    </source>
</evidence>
<feature type="domain" description="HTH gntR-type" evidence="4">
    <location>
        <begin position="1"/>
        <end position="64"/>
    </location>
</feature>
<dbReference type="PROSITE" id="PS50949">
    <property type="entry name" value="HTH_GNTR"/>
    <property type="match status" value="1"/>
</dbReference>
<organism evidence="5 6">
    <name type="scientific">Microbacterium lushaniae</name>
    <dbReference type="NCBI Taxonomy" id="2614639"/>
    <lineage>
        <taxon>Bacteria</taxon>
        <taxon>Bacillati</taxon>
        <taxon>Actinomycetota</taxon>
        <taxon>Actinomycetes</taxon>
        <taxon>Micrococcales</taxon>
        <taxon>Microbacteriaceae</taxon>
        <taxon>Microbacterium</taxon>
    </lineage>
</organism>
<evidence type="ECO:0000256" key="1">
    <source>
        <dbReference type="ARBA" id="ARBA00023015"/>
    </source>
</evidence>
<sequence length="210" mass="22483">MAEVYEALKDLVVSGAIHPGVRVSESELSERLHVSRTPVREALARLEGDGLVHARGRGVRVASLDAAALVLVLEAREALESWALGRAAERVAEGLVAPVQLTRLRALAAAADERTRAGELASAVSANREFHLAATALCENPLVQRTLEGYWNLIAIATRAGLDEARRADSVDLEHRRMLDALAAGDAPAAARSAADHVRHTREVLSKEDS</sequence>
<dbReference type="SUPFAM" id="SSF48008">
    <property type="entry name" value="GntR ligand-binding domain-like"/>
    <property type="match status" value="1"/>
</dbReference>
<dbReference type="SUPFAM" id="SSF46785">
    <property type="entry name" value="Winged helix' DNA-binding domain"/>
    <property type="match status" value="1"/>
</dbReference>
<reference evidence="6" key="1">
    <citation type="submission" date="2019-09" db="EMBL/GenBank/DDBJ databases">
        <title>Mumia zhuanghuii sp. nov. isolated from the intestinal contents of plateau pika (Ochotona curzoniae) in the Qinghai-Tibet plateau of China.</title>
        <authorList>
            <person name="Tian Z."/>
        </authorList>
    </citation>
    <scope>NUCLEOTIDE SEQUENCE [LARGE SCALE GENOMIC DNA]</scope>
    <source>
        <strain evidence="6">L-031</strain>
    </source>
</reference>
<dbReference type="CDD" id="cd07377">
    <property type="entry name" value="WHTH_GntR"/>
    <property type="match status" value="1"/>
</dbReference>
<dbReference type="InterPro" id="IPR011711">
    <property type="entry name" value="GntR_C"/>
</dbReference>
<name>A0A5J6L2M0_9MICO</name>
<dbReference type="InterPro" id="IPR036388">
    <property type="entry name" value="WH-like_DNA-bd_sf"/>
</dbReference>
<keyword evidence="3" id="KW-0804">Transcription</keyword>
<keyword evidence="2" id="KW-0238">DNA-binding</keyword>
<keyword evidence="1" id="KW-0805">Transcription regulation</keyword>
<gene>
    <name evidence="5" type="ORF">F6J85_06510</name>
</gene>
<dbReference type="PANTHER" id="PTHR43537">
    <property type="entry name" value="TRANSCRIPTIONAL REGULATOR, GNTR FAMILY"/>
    <property type="match status" value="1"/>
</dbReference>
<dbReference type="Gene3D" id="1.20.120.530">
    <property type="entry name" value="GntR ligand-binding domain-like"/>
    <property type="match status" value="1"/>
</dbReference>
<dbReference type="InterPro" id="IPR008920">
    <property type="entry name" value="TF_FadR/GntR_C"/>
</dbReference>
<accession>A0A5J6L2M0</accession>
<dbReference type="GO" id="GO:0003700">
    <property type="term" value="F:DNA-binding transcription factor activity"/>
    <property type="evidence" value="ECO:0007669"/>
    <property type="project" value="InterPro"/>
</dbReference>
<dbReference type="SMART" id="SM00345">
    <property type="entry name" value="HTH_GNTR"/>
    <property type="match status" value="1"/>
</dbReference>
<dbReference type="SMART" id="SM00895">
    <property type="entry name" value="FCD"/>
    <property type="match status" value="1"/>
</dbReference>
<dbReference type="EMBL" id="CP044232">
    <property type="protein sequence ID" value="QEW02789.1"/>
    <property type="molecule type" value="Genomic_DNA"/>
</dbReference>
<evidence type="ECO:0000256" key="3">
    <source>
        <dbReference type="ARBA" id="ARBA00023163"/>
    </source>
</evidence>